<accession>A0AAV4EFV0</accession>
<evidence type="ECO:0000313" key="2">
    <source>
        <dbReference type="Proteomes" id="UP000762676"/>
    </source>
</evidence>
<comment type="caution">
    <text evidence="1">The sequence shown here is derived from an EMBL/GenBank/DDBJ whole genome shotgun (WGS) entry which is preliminary data.</text>
</comment>
<dbReference type="InterPro" id="IPR036364">
    <property type="entry name" value="SEA_dom_sf"/>
</dbReference>
<gene>
    <name evidence="1" type="ORF">ElyMa_000061700</name>
</gene>
<reference evidence="1 2" key="1">
    <citation type="journal article" date="2021" name="Elife">
        <title>Chloroplast acquisition without the gene transfer in kleptoplastic sea slugs, Plakobranchus ocellatus.</title>
        <authorList>
            <person name="Maeda T."/>
            <person name="Takahashi S."/>
            <person name="Yoshida T."/>
            <person name="Shimamura S."/>
            <person name="Takaki Y."/>
            <person name="Nagai Y."/>
            <person name="Toyoda A."/>
            <person name="Suzuki Y."/>
            <person name="Arimoto A."/>
            <person name="Ishii H."/>
            <person name="Satoh N."/>
            <person name="Nishiyama T."/>
            <person name="Hasebe M."/>
            <person name="Maruyama T."/>
            <person name="Minagawa J."/>
            <person name="Obokata J."/>
            <person name="Shigenobu S."/>
        </authorList>
    </citation>
    <scope>NUCLEOTIDE SEQUENCE [LARGE SCALE GENOMIC DNA]</scope>
</reference>
<keyword evidence="2" id="KW-1185">Reference proteome</keyword>
<sequence length="156" mass="17487">MHSTFITEVRNLLEWKAPKVYVPRYILLDVGHLLLIMDRYRITGSSTMVTATTLRTPSLTSTLATMTSSIEMTPSMTLTPSTTTGGPTTPSSSVGIGSTLSYKFGLADFIYTLELVDPGSNRFKFLMGGFCKDMDRYFRQSFLQNFYLSCKIDAFR</sequence>
<protein>
    <submittedName>
        <fullName evidence="1">Neurogenic locus Notch protein</fullName>
    </submittedName>
</protein>
<organism evidence="1 2">
    <name type="scientific">Elysia marginata</name>
    <dbReference type="NCBI Taxonomy" id="1093978"/>
    <lineage>
        <taxon>Eukaryota</taxon>
        <taxon>Metazoa</taxon>
        <taxon>Spiralia</taxon>
        <taxon>Lophotrochozoa</taxon>
        <taxon>Mollusca</taxon>
        <taxon>Gastropoda</taxon>
        <taxon>Heterobranchia</taxon>
        <taxon>Euthyneura</taxon>
        <taxon>Panpulmonata</taxon>
        <taxon>Sacoglossa</taxon>
        <taxon>Placobranchoidea</taxon>
        <taxon>Plakobranchidae</taxon>
        <taxon>Elysia</taxon>
    </lineage>
</organism>
<dbReference type="EMBL" id="BMAT01000103">
    <property type="protein sequence ID" value="GFR59719.1"/>
    <property type="molecule type" value="Genomic_DNA"/>
</dbReference>
<proteinExistence type="predicted"/>
<dbReference type="AlphaFoldDB" id="A0AAV4EFV0"/>
<dbReference type="Proteomes" id="UP000762676">
    <property type="component" value="Unassembled WGS sequence"/>
</dbReference>
<name>A0AAV4EFV0_9GAST</name>
<dbReference type="SUPFAM" id="SSF82671">
    <property type="entry name" value="SEA domain"/>
    <property type="match status" value="1"/>
</dbReference>
<evidence type="ECO:0000313" key="1">
    <source>
        <dbReference type="EMBL" id="GFR59719.1"/>
    </source>
</evidence>